<feature type="transmembrane region" description="Helical" evidence="1">
    <location>
        <begin position="229"/>
        <end position="248"/>
    </location>
</feature>
<dbReference type="InterPro" id="IPR021798">
    <property type="entry name" value="AftD_N"/>
</dbReference>
<dbReference type="AlphaFoldDB" id="A0A3M8KBN5"/>
<dbReference type="OrthoDB" id="5242711at2"/>
<accession>A0A3M8KBN5</accession>
<evidence type="ECO:0000259" key="2">
    <source>
        <dbReference type="Pfam" id="PF11847"/>
    </source>
</evidence>
<evidence type="ECO:0000256" key="1">
    <source>
        <dbReference type="SAM" id="Phobius"/>
    </source>
</evidence>
<dbReference type="GO" id="GO:0016740">
    <property type="term" value="F:transferase activity"/>
    <property type="evidence" value="ECO:0007669"/>
    <property type="project" value="InterPro"/>
</dbReference>
<feature type="transmembrane region" description="Helical" evidence="1">
    <location>
        <begin position="1015"/>
        <end position="1034"/>
    </location>
</feature>
<feature type="transmembrane region" description="Helical" evidence="1">
    <location>
        <begin position="1049"/>
        <end position="1067"/>
    </location>
</feature>
<keyword evidence="1" id="KW-0812">Transmembrane</keyword>
<organism evidence="3 4">
    <name type="scientific">Corynebacterium alimapuense</name>
    <dbReference type="NCBI Taxonomy" id="1576874"/>
    <lineage>
        <taxon>Bacteria</taxon>
        <taxon>Bacillati</taxon>
        <taxon>Actinomycetota</taxon>
        <taxon>Actinomycetes</taxon>
        <taxon>Mycobacteriales</taxon>
        <taxon>Corynebacteriaceae</taxon>
        <taxon>Corynebacterium</taxon>
    </lineage>
</organism>
<dbReference type="Pfam" id="PF11847">
    <property type="entry name" value="GT-C_AftD"/>
    <property type="match status" value="1"/>
</dbReference>
<comment type="caution">
    <text evidence="3">The sequence shown here is derived from an EMBL/GenBank/DDBJ whole genome shotgun (WGS) entry which is preliminary data.</text>
</comment>
<feature type="transmembrane region" description="Helical" evidence="1">
    <location>
        <begin position="115"/>
        <end position="132"/>
    </location>
</feature>
<feature type="transmembrane region" description="Helical" evidence="1">
    <location>
        <begin position="986"/>
        <end position="1008"/>
    </location>
</feature>
<feature type="transmembrane region" description="Helical" evidence="1">
    <location>
        <begin position="306"/>
        <end position="325"/>
    </location>
</feature>
<reference evidence="3 4" key="1">
    <citation type="submission" date="2018-02" db="EMBL/GenBank/DDBJ databases">
        <title>Corynebacterium alimpuense sp. nov., a marine obligate actinomycete isolated from sediments of Valparaiso bay, Chile.</title>
        <authorList>
            <person name="Claverias F."/>
            <person name="Gonzales-Siles L."/>
            <person name="Salva-Serra F."/>
            <person name="Inganaes E."/>
            <person name="Molin K."/>
            <person name="Cumsille A."/>
            <person name="Undabarrena A."/>
            <person name="Couve E."/>
            <person name="Moore E.R.B."/>
            <person name="Gomila M."/>
            <person name="Camara B."/>
        </authorList>
    </citation>
    <scope>NUCLEOTIDE SEQUENCE [LARGE SCALE GENOMIC DNA]</scope>
    <source>
        <strain evidence="3 4">CCUG 69366</strain>
    </source>
</reference>
<gene>
    <name evidence="3" type="ORF">C5L39_00955</name>
</gene>
<keyword evidence="1" id="KW-0472">Membrane</keyword>
<feature type="transmembrane region" description="Helical" evidence="1">
    <location>
        <begin position="375"/>
        <end position="393"/>
    </location>
</feature>
<feature type="transmembrane region" description="Helical" evidence="1">
    <location>
        <begin position="189"/>
        <end position="222"/>
    </location>
</feature>
<name>A0A3M8KBN5_9CORY</name>
<keyword evidence="4" id="KW-1185">Reference proteome</keyword>
<evidence type="ECO:0000313" key="3">
    <source>
        <dbReference type="EMBL" id="RNE49974.1"/>
    </source>
</evidence>
<evidence type="ECO:0000313" key="4">
    <source>
        <dbReference type="Proteomes" id="UP000266975"/>
    </source>
</evidence>
<keyword evidence="1" id="KW-1133">Transmembrane helix</keyword>
<feature type="domain" description="Alpha-(1-&gt;3)-arabinofuranosyltransferase N-terminal GT-C" evidence="2">
    <location>
        <begin position="42"/>
        <end position="639"/>
    </location>
</feature>
<sequence>MRYSAARNTAPAADTRVRSVRLLTVPRFLPKAQPHLLGWVFLTILVFLQPAGFTSADTKHDLTANPAGFLAGALHAWTDTFTLGQLQNQAYGYLFPHGLFFLITDGLPDWLAQRLWWTLVLGVGYSGFLLLSTRLRVGSPGFRILAALLYALSPRGLSTLSTISSETWPVMLAPWVIIPLLGRLDRRAIAAAVLPVAAMGAVNATATLAACLPAGIVLVWRILRRDQGALAATAAWLAGCLFVSLWWIGPLLILGRYSAPFTDFIESSFVTTRWLNLVEILRGTTSWAPFADSERVAGTLLVSEPVFILLTVAVAALGLWGLGLAATPHRQLWTIMLLSGVAVLGVAHGPLGPQWLEFLDGPGVALRNLHKFDPLVRIPLLIGVAGLGAYLRLPATRGQWVSPGRREAAGVLVCLIAAASMAPAWSGRLLPLGAYEQVPDYWSEASTFLNEEASETRTLIVPETSFARQDWGWTRDEPAQPLLEVPWAVRDAVPLIDPEAIRGLDGVMSVLHHDPETGVAALRRLGIGAVLIRHDLAEDTETIDADAIAEATGASVESFGDQQQVEIILFDPVADLMITSEDPVRVAGGGEILALIDARFGSGPRLLVDHDAEVVTDTPMLTVRNYGTLQGAVSAPLADLAEGADVRNAVPNYPSVGPYTQVIEHGGHVSASSSAADATSFGGADPARSMTAAVDNYPETAWWPTPGTAAGQWLELQPDLDLNDPVVTITATADTVLLVNDTEVELVAEEPTEVMLEGNVEAVRLTLSEPGPVGIAEVAIEGAPIERIVTVPDTSPNVSQFLFQRLAVDTGVIIREFTAPTEMTLLVETAEELPITVDGVEYLSGDILTLEPGTHQLFSDAEWVSLASEGADPSPLWSATGQQLEPSELDRLLITGRAANPGLQAELAGSQLEPITIDAATQAFIVPAGAGGQVRFSFAGDSAYRGFLFGGGLLALVSIVVALIVLSRTRAQAFELDEGQVPGLAIFGGMVITLVAGWPGLLAGLVTYAILRITIIPGGLLAAALLSISGAWLARSPWPSGTYAGDSEVVMLLCVAALASLLATCLPQRAAGASTKR</sequence>
<dbReference type="EMBL" id="PTJO01000001">
    <property type="protein sequence ID" value="RNE49974.1"/>
    <property type="molecule type" value="Genomic_DNA"/>
</dbReference>
<proteinExistence type="predicted"/>
<feature type="transmembrane region" description="Helical" evidence="1">
    <location>
        <begin position="36"/>
        <end position="53"/>
    </location>
</feature>
<dbReference type="Proteomes" id="UP000266975">
    <property type="component" value="Unassembled WGS sequence"/>
</dbReference>
<protein>
    <submittedName>
        <fullName evidence="3">DUF3367 domain-containing protein</fullName>
    </submittedName>
</protein>
<feature type="transmembrane region" description="Helical" evidence="1">
    <location>
        <begin position="946"/>
        <end position="966"/>
    </location>
</feature>
<feature type="transmembrane region" description="Helical" evidence="1">
    <location>
        <begin position="332"/>
        <end position="355"/>
    </location>
</feature>